<keyword evidence="1" id="KW-0472">Membrane</keyword>
<protein>
    <submittedName>
        <fullName evidence="2">Uncharacterized protein</fullName>
    </submittedName>
</protein>
<dbReference type="AlphaFoldDB" id="A0A0U5JX39"/>
<name>A0A0U5JX39_LIMRT</name>
<dbReference type="EMBL" id="LN887603">
    <property type="protein sequence ID" value="CUR41160.1"/>
    <property type="molecule type" value="Genomic_DNA"/>
</dbReference>
<evidence type="ECO:0000313" key="2">
    <source>
        <dbReference type="EMBL" id="CUR41160.1"/>
    </source>
</evidence>
<keyword evidence="1" id="KW-1133">Transmembrane helix</keyword>
<proteinExistence type="predicted"/>
<sequence length="212" mass="24549">MYTVDTTGHDNQIKKFISELREWFDKDELYDGLSNQDILEYHYDEKVYQFGTHPLDSYDIKTSISNTDGHYRVYLSFRNGKGFNIGTIKDDGKLINRLNDDNYEPRIYVLGGRYKKVIIDKDGADHIKSFREPYTFQIDFLKNEKPKDVTYINDTTAQQMLEQNKWYQASQKAEKIGNTMQSAGDSMAGCGCLITLLVTIPVIIIIILFLIL</sequence>
<reference evidence="3" key="1">
    <citation type="submission" date="2015-10" db="EMBL/GenBank/DDBJ databases">
        <authorList>
            <person name="Crossman L.C."/>
        </authorList>
    </citation>
    <scope>NUCLEOTIDE SEQUENCE [LARGE SCALE GENOMIC DNA]</scope>
    <source>
        <strain evidence="3">20-2</strain>
    </source>
</reference>
<keyword evidence="1" id="KW-0812">Transmembrane</keyword>
<dbReference type="Proteomes" id="UP000235484">
    <property type="component" value="Unassembled WGS sequence"/>
</dbReference>
<evidence type="ECO:0000256" key="1">
    <source>
        <dbReference type="SAM" id="Phobius"/>
    </source>
</evidence>
<feature type="transmembrane region" description="Helical" evidence="1">
    <location>
        <begin position="186"/>
        <end position="211"/>
    </location>
</feature>
<gene>
    <name evidence="2" type="ORF">LRLP16767_LR202_01221</name>
</gene>
<accession>A0A0U5JX39</accession>
<evidence type="ECO:0000313" key="3">
    <source>
        <dbReference type="Proteomes" id="UP000235484"/>
    </source>
</evidence>
<dbReference type="RefSeq" id="WP_102816425.1">
    <property type="nucleotide sequence ID" value="NZ_CP065330.1"/>
</dbReference>
<organism evidence="2 3">
    <name type="scientific">Limosilactobacillus reuteri</name>
    <name type="common">Lactobacillus reuteri</name>
    <dbReference type="NCBI Taxonomy" id="1598"/>
    <lineage>
        <taxon>Bacteria</taxon>
        <taxon>Bacillati</taxon>
        <taxon>Bacillota</taxon>
        <taxon>Bacilli</taxon>
        <taxon>Lactobacillales</taxon>
        <taxon>Lactobacillaceae</taxon>
        <taxon>Limosilactobacillus</taxon>
    </lineage>
</organism>